<feature type="domain" description="Sulfotransferase" evidence="4">
    <location>
        <begin position="4"/>
        <end position="147"/>
    </location>
</feature>
<dbReference type="PANTHER" id="PTHR11783">
    <property type="entry name" value="SULFOTRANSFERASE SULT"/>
    <property type="match status" value="1"/>
</dbReference>
<evidence type="ECO:0000256" key="2">
    <source>
        <dbReference type="ARBA" id="ARBA00022679"/>
    </source>
</evidence>
<keyword evidence="2 3" id="KW-0808">Transferase</keyword>
<comment type="caution">
    <text evidence="5">The sequence shown here is derived from an EMBL/GenBank/DDBJ whole genome shotgun (WGS) entry which is preliminary data.</text>
</comment>
<reference evidence="5 6" key="1">
    <citation type="submission" date="2019-09" db="EMBL/GenBank/DDBJ databases">
        <title>Bird 10,000 Genomes (B10K) Project - Family phase.</title>
        <authorList>
            <person name="Zhang G."/>
        </authorList>
    </citation>
    <scope>NUCLEOTIDE SEQUENCE [LARGE SCALE GENOMIC DNA]</scope>
    <source>
        <strain evidence="5">B10K-LSUMZ-50683</strain>
        <tissue evidence="5">Muscle</tissue>
    </source>
</reference>
<dbReference type="EMBL" id="VWPT01000214">
    <property type="protein sequence ID" value="NXE54549.1"/>
    <property type="molecule type" value="Genomic_DNA"/>
</dbReference>
<evidence type="ECO:0000313" key="5">
    <source>
        <dbReference type="EMBL" id="NXE54549.1"/>
    </source>
</evidence>
<gene>
    <name evidence="5" type="primary">Sult2b1_0</name>
    <name evidence="5" type="ORF">CASCAS_R09553</name>
</gene>
<dbReference type="Gene3D" id="3.40.50.300">
    <property type="entry name" value="P-loop containing nucleotide triphosphate hydrolases"/>
    <property type="match status" value="1"/>
</dbReference>
<dbReference type="Pfam" id="PF00685">
    <property type="entry name" value="Sulfotransfer_1"/>
    <property type="match status" value="1"/>
</dbReference>
<dbReference type="GO" id="GO:0008146">
    <property type="term" value="F:sulfotransferase activity"/>
    <property type="evidence" value="ECO:0007669"/>
    <property type="project" value="InterPro"/>
</dbReference>
<evidence type="ECO:0000256" key="3">
    <source>
        <dbReference type="RuleBase" id="RU361155"/>
    </source>
</evidence>
<keyword evidence="6" id="KW-1185">Reference proteome</keyword>
<feature type="non-terminal residue" evidence="5">
    <location>
        <position position="1"/>
    </location>
</feature>
<evidence type="ECO:0000259" key="4">
    <source>
        <dbReference type="Pfam" id="PF00685"/>
    </source>
</evidence>
<evidence type="ECO:0000313" key="6">
    <source>
        <dbReference type="Proteomes" id="UP000524187"/>
    </source>
</evidence>
<dbReference type="InterPro" id="IPR000863">
    <property type="entry name" value="Sulfotransferase_dom"/>
</dbReference>
<dbReference type="SUPFAM" id="SSF52540">
    <property type="entry name" value="P-loop containing nucleoside triphosphate hydrolases"/>
    <property type="match status" value="1"/>
</dbReference>
<dbReference type="EC" id="2.8.2.-" evidence="3"/>
<sequence length="147" mass="16993">PPPGTTWMQEILTLLYSNGDVLPAKTIPNWVRAPWLEQTYFRDTLQDTADHRLITTHLPARVLAPALQRSKAKVIYVARNPKDVAVSFYHFHRLAKFLPDPGSFDAFLARFLEGTVQYGSWFEHVKGWLGQRQALDILYVTYEELHQ</sequence>
<feature type="non-terminal residue" evidence="5">
    <location>
        <position position="147"/>
    </location>
</feature>
<proteinExistence type="inferred from homology"/>
<dbReference type="InterPro" id="IPR027417">
    <property type="entry name" value="P-loop_NTPase"/>
</dbReference>
<organism evidence="5 6">
    <name type="scientific">Casuarius casuarius</name>
    <name type="common">Southern cassowary</name>
    <name type="synonym">Struthio casuarius</name>
    <dbReference type="NCBI Taxonomy" id="8787"/>
    <lineage>
        <taxon>Eukaryota</taxon>
        <taxon>Metazoa</taxon>
        <taxon>Chordata</taxon>
        <taxon>Craniata</taxon>
        <taxon>Vertebrata</taxon>
        <taxon>Euteleostomi</taxon>
        <taxon>Archelosauria</taxon>
        <taxon>Archosauria</taxon>
        <taxon>Dinosauria</taxon>
        <taxon>Saurischia</taxon>
        <taxon>Theropoda</taxon>
        <taxon>Coelurosauria</taxon>
        <taxon>Aves</taxon>
        <taxon>Palaeognathae</taxon>
        <taxon>Casuariiformes</taxon>
        <taxon>Casuariidae</taxon>
        <taxon>Casuarius</taxon>
    </lineage>
</organism>
<name>A0A7K8NMM1_CASCA</name>
<accession>A0A7K8NMM1</accession>
<dbReference type="AlphaFoldDB" id="A0A7K8NMM1"/>
<dbReference type="Proteomes" id="UP000524187">
    <property type="component" value="Unassembled WGS sequence"/>
</dbReference>
<protein>
    <recommendedName>
        <fullName evidence="3">Sulfotransferase</fullName>
        <ecNumber evidence="3">2.8.2.-</ecNumber>
    </recommendedName>
</protein>
<comment type="similarity">
    <text evidence="1 3">Belongs to the sulfotransferase 1 family.</text>
</comment>
<evidence type="ECO:0000256" key="1">
    <source>
        <dbReference type="ARBA" id="ARBA00005771"/>
    </source>
</evidence>